<sequence>MANNFTRKANDFTRTIVNFPKIQFKDLGSFSYKNKDTNEFKIKSNIIARFKKDEEKDVSRLFLVDNNGRNLSDSIVLDSENNQIKGNIYPAETGPVSYKINWAQDYRVFLQISKNNTFIMRVRAMNPKWQVVSMCIYLW</sequence>
<dbReference type="HOGENOM" id="CLU_1897352_0_0_1"/>
<gene>
    <name evidence="1" type="ORF">GLOINDRAFT_85290</name>
</gene>
<reference evidence="1" key="1">
    <citation type="submission" date="2013-07" db="EMBL/GenBank/DDBJ databases">
        <title>The genome of an arbuscular mycorrhizal fungus provides insights into the evolution of the oldest plant symbiosis.</title>
        <authorList>
            <consortium name="DOE Joint Genome Institute"/>
            <person name="Tisserant E."/>
            <person name="Malbreil M."/>
            <person name="Kuo A."/>
            <person name="Kohler A."/>
            <person name="Symeonidi A."/>
            <person name="Balestrini R."/>
            <person name="Charron P."/>
            <person name="Duensing N."/>
            <person name="Frei-dit-Frey N."/>
            <person name="Gianinazzi-Pearson V."/>
            <person name="Gilbert B."/>
            <person name="Handa Y."/>
            <person name="Hijri M."/>
            <person name="Kaul R."/>
            <person name="Kawaguchi M."/>
            <person name="Krajinski F."/>
            <person name="Lammers P."/>
            <person name="Lapierre D."/>
            <person name="Masclaux F.G."/>
            <person name="Murat C."/>
            <person name="Morin E."/>
            <person name="Ndikumana S."/>
            <person name="Pagni M."/>
            <person name="Petitpierre D."/>
            <person name="Requena N."/>
            <person name="Rosikiewicz P."/>
            <person name="Riley R."/>
            <person name="Saito K."/>
            <person name="San Clemente H."/>
            <person name="Shapiro H."/>
            <person name="van Tuinen D."/>
            <person name="Becard G."/>
            <person name="Bonfante P."/>
            <person name="Paszkowski U."/>
            <person name="Shachar-Hill Y."/>
            <person name="Young J.P."/>
            <person name="Sanders I.R."/>
            <person name="Henrissat B."/>
            <person name="Rensing S.A."/>
            <person name="Grigoriev I.V."/>
            <person name="Corradi N."/>
            <person name="Roux C."/>
            <person name="Martin F."/>
        </authorList>
    </citation>
    <scope>NUCLEOTIDE SEQUENCE</scope>
    <source>
        <strain evidence="1">DAOM 197198</strain>
    </source>
</reference>
<evidence type="ECO:0000313" key="1">
    <source>
        <dbReference type="EMBL" id="ESA04541.1"/>
    </source>
</evidence>
<name>U9TMJ6_RHIID</name>
<dbReference type="VEuPathDB" id="FungiDB:RhiirFUN_017721"/>
<accession>U9TMJ6</accession>
<organism evidence="1">
    <name type="scientific">Rhizophagus irregularis (strain DAOM 181602 / DAOM 197198 / MUCL 43194)</name>
    <name type="common">Arbuscular mycorrhizal fungus</name>
    <name type="synonym">Glomus intraradices</name>
    <dbReference type="NCBI Taxonomy" id="747089"/>
    <lineage>
        <taxon>Eukaryota</taxon>
        <taxon>Fungi</taxon>
        <taxon>Fungi incertae sedis</taxon>
        <taxon>Mucoromycota</taxon>
        <taxon>Glomeromycotina</taxon>
        <taxon>Glomeromycetes</taxon>
        <taxon>Glomerales</taxon>
        <taxon>Glomeraceae</taxon>
        <taxon>Rhizophagus</taxon>
    </lineage>
</organism>
<dbReference type="AlphaFoldDB" id="U9TMJ6"/>
<proteinExistence type="predicted"/>
<dbReference type="EMBL" id="KI294230">
    <property type="protein sequence ID" value="ESA04541.1"/>
    <property type="molecule type" value="Genomic_DNA"/>
</dbReference>
<protein>
    <submittedName>
        <fullName evidence="1">Uncharacterized protein</fullName>
    </submittedName>
</protein>